<dbReference type="Gene3D" id="2.40.100.10">
    <property type="entry name" value="Cyclophilin-like"/>
    <property type="match status" value="1"/>
</dbReference>
<evidence type="ECO:0000259" key="4">
    <source>
        <dbReference type="SMART" id="SM00797"/>
    </source>
</evidence>
<proteinExistence type="predicted"/>
<keyword evidence="6" id="KW-1185">Reference proteome</keyword>
<dbReference type="RefSeq" id="WP_120026524.1">
    <property type="nucleotide sequence ID" value="NZ_QZFV01000136.1"/>
</dbReference>
<evidence type="ECO:0000313" key="6">
    <source>
        <dbReference type="Proteomes" id="UP000285112"/>
    </source>
</evidence>
<feature type="domain" description="Carboxyltransferase" evidence="4">
    <location>
        <begin position="25"/>
        <end position="287"/>
    </location>
</feature>
<dbReference type="PANTHER" id="PTHR43309">
    <property type="entry name" value="5-OXOPROLINASE SUBUNIT C"/>
    <property type="match status" value="1"/>
</dbReference>
<sequence>MRALEIVATGPLALVQDLGRPGYAHLGVSPSGALDISALKLANRLVGNAEDAAGVETVLGGLAVRATASCTAAVTGPPVAVAVDGREVGSHTPVPVRAGQLLTIGTPATGLRCYLAVSGGLAVAPVLGSRSRDVLSGLGPDPLEPGMTVPLGPATGVPNGADVVPGTTAPTELVVPVLLGPRDDWLADAASGLSARWTVTAQVNRVGLRLDGPPLRRARTGELPSEGILTGAIQVPPDGLPLIFLADHPTTGGYPVACTVRRTSLDALAQARPGTFVRFQPSLAMWNG</sequence>
<dbReference type="NCBIfam" id="TIGR00724">
    <property type="entry name" value="urea_amlyse_rel"/>
    <property type="match status" value="1"/>
</dbReference>
<dbReference type="Pfam" id="PF02626">
    <property type="entry name" value="CT_A_B"/>
    <property type="match status" value="1"/>
</dbReference>
<dbReference type="GO" id="GO:0016787">
    <property type="term" value="F:hydrolase activity"/>
    <property type="evidence" value="ECO:0007669"/>
    <property type="project" value="UniProtKB-KW"/>
</dbReference>
<dbReference type="InterPro" id="IPR003778">
    <property type="entry name" value="CT_A_B"/>
</dbReference>
<evidence type="ECO:0000256" key="2">
    <source>
        <dbReference type="ARBA" id="ARBA00022801"/>
    </source>
</evidence>
<name>A0A419HMX5_9PSEU</name>
<keyword evidence="3" id="KW-0067">ATP-binding</keyword>
<dbReference type="AlphaFoldDB" id="A0A419HMX5"/>
<evidence type="ECO:0000256" key="1">
    <source>
        <dbReference type="ARBA" id="ARBA00022741"/>
    </source>
</evidence>
<dbReference type="GO" id="GO:0016740">
    <property type="term" value="F:transferase activity"/>
    <property type="evidence" value="ECO:0007669"/>
    <property type="project" value="UniProtKB-KW"/>
</dbReference>
<dbReference type="SMART" id="SM00797">
    <property type="entry name" value="AHS2"/>
    <property type="match status" value="1"/>
</dbReference>
<dbReference type="InterPro" id="IPR029000">
    <property type="entry name" value="Cyclophilin-like_dom_sf"/>
</dbReference>
<dbReference type="OrthoDB" id="9768696at2"/>
<dbReference type="SUPFAM" id="SSF50891">
    <property type="entry name" value="Cyclophilin-like"/>
    <property type="match status" value="1"/>
</dbReference>
<organism evidence="5 6">
    <name type="scientific">Amycolatopsis panacis</name>
    <dbReference type="NCBI Taxonomy" id="2340917"/>
    <lineage>
        <taxon>Bacteria</taxon>
        <taxon>Bacillati</taxon>
        <taxon>Actinomycetota</taxon>
        <taxon>Actinomycetes</taxon>
        <taxon>Pseudonocardiales</taxon>
        <taxon>Pseudonocardiaceae</taxon>
        <taxon>Amycolatopsis</taxon>
    </lineage>
</organism>
<evidence type="ECO:0000256" key="3">
    <source>
        <dbReference type="ARBA" id="ARBA00022840"/>
    </source>
</evidence>
<dbReference type="Proteomes" id="UP000285112">
    <property type="component" value="Unassembled WGS sequence"/>
</dbReference>
<evidence type="ECO:0000313" key="5">
    <source>
        <dbReference type="EMBL" id="RJQ77528.1"/>
    </source>
</evidence>
<keyword evidence="2" id="KW-0378">Hydrolase</keyword>
<dbReference type="PANTHER" id="PTHR43309:SF3">
    <property type="entry name" value="5-OXOPROLINASE SUBUNIT C"/>
    <property type="match status" value="1"/>
</dbReference>
<protein>
    <submittedName>
        <fullName evidence="5">Biotin-dependent carboxyltransferase family protein</fullName>
    </submittedName>
</protein>
<comment type="caution">
    <text evidence="5">The sequence shown here is derived from an EMBL/GenBank/DDBJ whole genome shotgun (WGS) entry which is preliminary data.</text>
</comment>
<gene>
    <name evidence="5" type="ORF">D5S19_28860</name>
</gene>
<dbReference type="EMBL" id="QZFV01000136">
    <property type="protein sequence ID" value="RJQ77528.1"/>
    <property type="molecule type" value="Genomic_DNA"/>
</dbReference>
<dbReference type="GO" id="GO:0005524">
    <property type="term" value="F:ATP binding"/>
    <property type="evidence" value="ECO:0007669"/>
    <property type="project" value="UniProtKB-KW"/>
</dbReference>
<keyword evidence="5" id="KW-0808">Transferase</keyword>
<accession>A0A419HMX5</accession>
<reference evidence="5 6" key="1">
    <citation type="submission" date="2018-09" db="EMBL/GenBank/DDBJ databases">
        <title>YIM PH 21725 draft genome.</title>
        <authorList>
            <person name="Miao C."/>
        </authorList>
    </citation>
    <scope>NUCLEOTIDE SEQUENCE [LARGE SCALE GENOMIC DNA]</scope>
    <source>
        <strain evidence="6">YIM PH21725</strain>
    </source>
</reference>
<dbReference type="InterPro" id="IPR052708">
    <property type="entry name" value="PxpC"/>
</dbReference>
<keyword evidence="1" id="KW-0547">Nucleotide-binding</keyword>